<name>A0ABV4IEA0_9BURK</name>
<dbReference type="EMBL" id="JBGJLR010000005">
    <property type="protein sequence ID" value="MEZ2739120.1"/>
    <property type="molecule type" value="Genomic_DNA"/>
</dbReference>
<feature type="compositionally biased region" description="Basic and acidic residues" evidence="1">
    <location>
        <begin position="75"/>
        <end position="86"/>
    </location>
</feature>
<feature type="compositionally biased region" description="Acidic residues" evidence="1">
    <location>
        <begin position="87"/>
        <end position="98"/>
    </location>
</feature>
<evidence type="ECO:0000313" key="3">
    <source>
        <dbReference type="Proteomes" id="UP001567350"/>
    </source>
</evidence>
<keyword evidence="3" id="KW-1185">Reference proteome</keyword>
<sequence length="362" mass="41327">MTATPLSLIAAKKDLFDKEKITRPTLSDTYAWCDYIELKCLLSADGRFSRGQLLEVLDDSALLYGEKTDSDDRLLNSEIPTDHDVENVEEDDDQDDEGEVTHITRQSLRNDFRVNGWFNSIGFRQNIFENGYPFFLSEDKKELFIKEDLSNEQKFYLQLLISSCLRLVPKERWADLTEPFEIISAELFSSLMPKGWNVHRFGAKGSTKYTGTLYKKLTDLAKDIRAIFSAPPYYYKPGNSGDGGLDLVAWHPLGDERTGIPVALAQCGCVADEWTMKTLEASPARLGANLRPPSPWMTYYFMPHDLIYNSGETIDWQRGSELTGSIVIDRLRFMRLAKMYELIDKVEVMHPAVNEVLELKMA</sequence>
<dbReference type="RefSeq" id="WP_370891605.1">
    <property type="nucleotide sequence ID" value="NZ_JBGJLR010000005.1"/>
</dbReference>
<comment type="caution">
    <text evidence="2">The sequence shown here is derived from an EMBL/GenBank/DDBJ whole genome shotgun (WGS) entry which is preliminary data.</text>
</comment>
<protein>
    <submittedName>
        <fullName evidence="2">Uncharacterized protein</fullName>
    </submittedName>
</protein>
<feature type="region of interest" description="Disordered" evidence="1">
    <location>
        <begin position="75"/>
        <end position="99"/>
    </location>
</feature>
<accession>A0ABV4IEA0</accession>
<evidence type="ECO:0000313" key="2">
    <source>
        <dbReference type="EMBL" id="MEZ2739120.1"/>
    </source>
</evidence>
<gene>
    <name evidence="2" type="ORF">ACBP88_06525</name>
</gene>
<organism evidence="2 3">
    <name type="scientific">Comamonas jiangduensis</name>
    <dbReference type="NCBI Taxonomy" id="1194168"/>
    <lineage>
        <taxon>Bacteria</taxon>
        <taxon>Pseudomonadati</taxon>
        <taxon>Pseudomonadota</taxon>
        <taxon>Betaproteobacteria</taxon>
        <taxon>Burkholderiales</taxon>
        <taxon>Comamonadaceae</taxon>
        <taxon>Comamonas</taxon>
    </lineage>
</organism>
<proteinExistence type="predicted"/>
<dbReference type="Proteomes" id="UP001567350">
    <property type="component" value="Unassembled WGS sequence"/>
</dbReference>
<reference evidence="2 3" key="1">
    <citation type="submission" date="2024-08" db="EMBL/GenBank/DDBJ databases">
        <authorList>
            <person name="Feng Z."/>
            <person name="Ronholm J."/>
        </authorList>
    </citation>
    <scope>NUCLEOTIDE SEQUENCE [LARGE SCALE GENOMIC DNA]</scope>
    <source>
        <strain evidence="2 3">4-AB0-8</strain>
    </source>
</reference>
<evidence type="ECO:0000256" key="1">
    <source>
        <dbReference type="SAM" id="MobiDB-lite"/>
    </source>
</evidence>